<dbReference type="InterPro" id="IPR053055">
    <property type="entry name" value="VPS17"/>
</dbReference>
<feature type="region of interest" description="Disordered" evidence="1">
    <location>
        <begin position="1"/>
        <end position="25"/>
    </location>
</feature>
<accession>A0AAF0E3F3</accession>
<dbReference type="Proteomes" id="UP001220961">
    <property type="component" value="Chromosome 2"/>
</dbReference>
<evidence type="ECO:0000256" key="1">
    <source>
        <dbReference type="SAM" id="MobiDB-lite"/>
    </source>
</evidence>
<name>A0AAF0E3F3_9BASI</name>
<sequence length="573" mass="62965">MDSSDARAPVPPPKADAPPSRPARPSWSLVMDRVELLGTSPLRVRFRCQTNIPSFHRPQYDNVERSYEELALYAAALALTSPSVIVPALPLPTPWLLRVPKIDDTNEDPELQHLLAHWFACVSGEMALCMHRETLRFVEADYSYEPLPLDDTAPVGLARQAARTQSYIQSLAKVLDGSLMYADDATGRAPMWRRTAPHDSPAALVPPLLASALPVTVTDPDETLAAARGEVTRLETQLGDVARASAAVTQARQGVDAALRDVMAKLPGLAMLEETRPLSARLQLPRTLRDAKAMLQDMAQLCEDQMYADQVTLGDVMEYHELSMRTVRQCLQERTAMVVESTLAHKVVATKQLEADQLQFAKTLRPDRVDAAVAEVREAQHHAGLLDKYLAQVSRAMRESLQRHSVQTHHDLQRVLREHVRLGAILDRRLAEMLARFDDETQQLTQEVDALVQRGERVRRKITPAQRAAAQMMGREVPPDDACSRAEDSTPAPAEDSTPAPAEDATPAPAEDAESAPVESEPAPAESEPAPAEPEPTPEPPSFPSMLFRRAAQNGRWGRLSASDAAKSLGGTF</sequence>
<dbReference type="GO" id="GO:0042147">
    <property type="term" value="P:retrograde transport, endosome to Golgi"/>
    <property type="evidence" value="ECO:0007669"/>
    <property type="project" value="TreeGrafter"/>
</dbReference>
<dbReference type="EMBL" id="CP119909">
    <property type="protein sequence ID" value="WFD18777.1"/>
    <property type="molecule type" value="Genomic_DNA"/>
</dbReference>
<dbReference type="GO" id="GO:0006886">
    <property type="term" value="P:intracellular protein transport"/>
    <property type="evidence" value="ECO:0007669"/>
    <property type="project" value="TreeGrafter"/>
</dbReference>
<dbReference type="CDD" id="cd07596">
    <property type="entry name" value="BAR_SNX"/>
    <property type="match status" value="1"/>
</dbReference>
<evidence type="ECO:0000259" key="2">
    <source>
        <dbReference type="Pfam" id="PF09325"/>
    </source>
</evidence>
<feature type="compositionally biased region" description="Pro residues" evidence="1">
    <location>
        <begin position="9"/>
        <end position="22"/>
    </location>
</feature>
<dbReference type="Pfam" id="PF09325">
    <property type="entry name" value="Vps5"/>
    <property type="match status" value="1"/>
</dbReference>
<feature type="compositionally biased region" description="Pro residues" evidence="1">
    <location>
        <begin position="531"/>
        <end position="543"/>
    </location>
</feature>
<organism evidence="3 4">
    <name type="scientific">Malassezia caprae</name>
    <dbReference type="NCBI Taxonomy" id="1381934"/>
    <lineage>
        <taxon>Eukaryota</taxon>
        <taxon>Fungi</taxon>
        <taxon>Dikarya</taxon>
        <taxon>Basidiomycota</taxon>
        <taxon>Ustilaginomycotina</taxon>
        <taxon>Malasseziomycetes</taxon>
        <taxon>Malasseziales</taxon>
        <taxon>Malasseziaceae</taxon>
        <taxon>Malassezia</taxon>
    </lineage>
</organism>
<dbReference type="InterPro" id="IPR015404">
    <property type="entry name" value="Vps5_C"/>
</dbReference>
<dbReference type="GO" id="GO:0005768">
    <property type="term" value="C:endosome"/>
    <property type="evidence" value="ECO:0007669"/>
    <property type="project" value="TreeGrafter"/>
</dbReference>
<protein>
    <submittedName>
        <fullName evidence="3">Vacuolar protein sorting-associated protein 17</fullName>
    </submittedName>
</protein>
<dbReference type="InterPro" id="IPR027267">
    <property type="entry name" value="AH/BAR_dom_sf"/>
</dbReference>
<gene>
    <name evidence="3" type="primary">VPS17</name>
    <name evidence="3" type="ORF">MCAP1_000988</name>
</gene>
<dbReference type="GO" id="GO:0032266">
    <property type="term" value="F:phosphatidylinositol-3-phosphate binding"/>
    <property type="evidence" value="ECO:0007669"/>
    <property type="project" value="TreeGrafter"/>
</dbReference>
<evidence type="ECO:0000313" key="4">
    <source>
        <dbReference type="Proteomes" id="UP001220961"/>
    </source>
</evidence>
<feature type="region of interest" description="Disordered" evidence="1">
    <location>
        <begin position="463"/>
        <end position="573"/>
    </location>
</feature>
<feature type="domain" description="Sorting nexin/Vps5-like C-terminal" evidence="2">
    <location>
        <begin position="217"/>
        <end position="418"/>
    </location>
</feature>
<feature type="compositionally biased region" description="Low complexity" evidence="1">
    <location>
        <begin position="496"/>
        <end position="530"/>
    </location>
</feature>
<evidence type="ECO:0000313" key="3">
    <source>
        <dbReference type="EMBL" id="WFD18777.1"/>
    </source>
</evidence>
<reference evidence="3" key="1">
    <citation type="submission" date="2023-03" db="EMBL/GenBank/DDBJ databases">
        <title>Mating type loci evolution in Malassezia.</title>
        <authorList>
            <person name="Coelho M.A."/>
        </authorList>
    </citation>
    <scope>NUCLEOTIDE SEQUENCE</scope>
    <source>
        <strain evidence="3">CBS 10434</strain>
    </source>
</reference>
<dbReference type="GO" id="GO:0030905">
    <property type="term" value="C:retromer, tubulation complex"/>
    <property type="evidence" value="ECO:0007669"/>
    <property type="project" value="TreeGrafter"/>
</dbReference>
<dbReference type="AlphaFoldDB" id="A0AAF0E3F3"/>
<dbReference type="PANTHER" id="PTHR47433:SF1">
    <property type="entry name" value="VACUOLAR PROTEIN SORTING-ASSOCIATED PROTEIN 17"/>
    <property type="match status" value="1"/>
</dbReference>
<dbReference type="Gene3D" id="1.20.1270.60">
    <property type="entry name" value="Arfaptin homology (AH) domain/BAR domain"/>
    <property type="match status" value="1"/>
</dbReference>
<keyword evidence="4" id="KW-1185">Reference proteome</keyword>
<dbReference type="GO" id="GO:0005829">
    <property type="term" value="C:cytosol"/>
    <property type="evidence" value="ECO:0007669"/>
    <property type="project" value="GOC"/>
</dbReference>
<proteinExistence type="predicted"/>
<dbReference type="PANTHER" id="PTHR47433">
    <property type="entry name" value="VACUOLAR PROTEIN SORTING-ASSOCIATED PROTEIN 17"/>
    <property type="match status" value="1"/>
</dbReference>